<proteinExistence type="predicted"/>
<reference evidence="2" key="4">
    <citation type="submission" date="2019-03" db="UniProtKB">
        <authorList>
            <consortium name="EnsemblPlants"/>
        </authorList>
    </citation>
    <scope>IDENTIFICATION</scope>
</reference>
<reference evidence="3" key="1">
    <citation type="journal article" date="2014" name="Science">
        <title>Ancient hybridizations among the ancestral genomes of bread wheat.</title>
        <authorList>
            <consortium name="International Wheat Genome Sequencing Consortium,"/>
            <person name="Marcussen T."/>
            <person name="Sandve S.R."/>
            <person name="Heier L."/>
            <person name="Spannagl M."/>
            <person name="Pfeifer M."/>
            <person name="Jakobsen K.S."/>
            <person name="Wulff B.B."/>
            <person name="Steuernagel B."/>
            <person name="Mayer K.F."/>
            <person name="Olsen O.A."/>
        </authorList>
    </citation>
    <scope>NUCLEOTIDE SEQUENCE [LARGE SCALE GENOMIC DNA]</scope>
    <source>
        <strain evidence="3">cv. AL8/78</strain>
    </source>
</reference>
<dbReference type="EnsemblPlants" id="AET3Gv20579600.2">
    <property type="protein sequence ID" value="AET3Gv20579600.2"/>
    <property type="gene ID" value="AET3Gv20579600"/>
</dbReference>
<keyword evidence="3" id="KW-1185">Reference proteome</keyword>
<reference evidence="2" key="5">
    <citation type="journal article" date="2021" name="G3 (Bethesda)">
        <title>Aegilops tauschii genome assembly Aet v5.0 features greater sequence contiguity and improved annotation.</title>
        <authorList>
            <person name="Wang L."/>
            <person name="Zhu T."/>
            <person name="Rodriguez J.C."/>
            <person name="Deal K.R."/>
            <person name="Dubcovsky J."/>
            <person name="McGuire P.E."/>
            <person name="Lux T."/>
            <person name="Spannagl M."/>
            <person name="Mayer K.F.X."/>
            <person name="Baldrich P."/>
            <person name="Meyers B.C."/>
            <person name="Huo N."/>
            <person name="Gu Y.Q."/>
            <person name="Zhou H."/>
            <person name="Devos K.M."/>
            <person name="Bennetzen J.L."/>
            <person name="Unver T."/>
            <person name="Budak H."/>
            <person name="Gulick P.J."/>
            <person name="Galiba G."/>
            <person name="Kalapos B."/>
            <person name="Nelson D.R."/>
            <person name="Li P."/>
            <person name="You F.M."/>
            <person name="Luo M.C."/>
            <person name="Dvorak J."/>
        </authorList>
    </citation>
    <scope>NUCLEOTIDE SEQUENCE [LARGE SCALE GENOMIC DNA]</scope>
    <source>
        <strain evidence="2">cv. AL8/78</strain>
    </source>
</reference>
<sequence>MWSATGGTAACARITWSRRGLRVRCLGPSMWRSRRRSPRLQGMSPRGQADGRRDRMGGLRRLCPRVTPGSGGR</sequence>
<accession>A0A453F5C9</accession>
<name>A0A453F5C9_AEGTS</name>
<evidence type="ECO:0000256" key="1">
    <source>
        <dbReference type="SAM" id="MobiDB-lite"/>
    </source>
</evidence>
<organism evidence="2 3">
    <name type="scientific">Aegilops tauschii subsp. strangulata</name>
    <name type="common">Goatgrass</name>
    <dbReference type="NCBI Taxonomy" id="200361"/>
    <lineage>
        <taxon>Eukaryota</taxon>
        <taxon>Viridiplantae</taxon>
        <taxon>Streptophyta</taxon>
        <taxon>Embryophyta</taxon>
        <taxon>Tracheophyta</taxon>
        <taxon>Spermatophyta</taxon>
        <taxon>Magnoliopsida</taxon>
        <taxon>Liliopsida</taxon>
        <taxon>Poales</taxon>
        <taxon>Poaceae</taxon>
        <taxon>BOP clade</taxon>
        <taxon>Pooideae</taxon>
        <taxon>Triticodae</taxon>
        <taxon>Triticeae</taxon>
        <taxon>Triticinae</taxon>
        <taxon>Aegilops</taxon>
    </lineage>
</organism>
<dbReference type="Gramene" id="AET3Gv20579600.2">
    <property type="protein sequence ID" value="AET3Gv20579600.2"/>
    <property type="gene ID" value="AET3Gv20579600"/>
</dbReference>
<reference evidence="3" key="2">
    <citation type="journal article" date="2017" name="Nat. Plants">
        <title>The Aegilops tauschii genome reveals multiple impacts of transposons.</title>
        <authorList>
            <person name="Zhao G."/>
            <person name="Zou C."/>
            <person name="Li K."/>
            <person name="Wang K."/>
            <person name="Li T."/>
            <person name="Gao L."/>
            <person name="Zhang X."/>
            <person name="Wang H."/>
            <person name="Yang Z."/>
            <person name="Liu X."/>
            <person name="Jiang W."/>
            <person name="Mao L."/>
            <person name="Kong X."/>
            <person name="Jiao Y."/>
            <person name="Jia J."/>
        </authorList>
    </citation>
    <scope>NUCLEOTIDE SEQUENCE [LARGE SCALE GENOMIC DNA]</scope>
    <source>
        <strain evidence="3">cv. AL8/78</strain>
    </source>
</reference>
<protein>
    <submittedName>
        <fullName evidence="2">Uncharacterized protein</fullName>
    </submittedName>
</protein>
<dbReference type="AlphaFoldDB" id="A0A453F5C9"/>
<evidence type="ECO:0000313" key="2">
    <source>
        <dbReference type="EnsemblPlants" id="AET3Gv20579600.2"/>
    </source>
</evidence>
<dbReference type="Proteomes" id="UP000015105">
    <property type="component" value="Chromosome 3D"/>
</dbReference>
<feature type="region of interest" description="Disordered" evidence="1">
    <location>
        <begin position="32"/>
        <end position="73"/>
    </location>
</feature>
<evidence type="ECO:0000313" key="3">
    <source>
        <dbReference type="Proteomes" id="UP000015105"/>
    </source>
</evidence>
<reference evidence="2" key="3">
    <citation type="journal article" date="2017" name="Nature">
        <title>Genome sequence of the progenitor of the wheat D genome Aegilops tauschii.</title>
        <authorList>
            <person name="Luo M.C."/>
            <person name="Gu Y.Q."/>
            <person name="Puiu D."/>
            <person name="Wang H."/>
            <person name="Twardziok S.O."/>
            <person name="Deal K.R."/>
            <person name="Huo N."/>
            <person name="Zhu T."/>
            <person name="Wang L."/>
            <person name="Wang Y."/>
            <person name="McGuire P.E."/>
            <person name="Liu S."/>
            <person name="Long H."/>
            <person name="Ramasamy R.K."/>
            <person name="Rodriguez J.C."/>
            <person name="Van S.L."/>
            <person name="Yuan L."/>
            <person name="Wang Z."/>
            <person name="Xia Z."/>
            <person name="Xiao L."/>
            <person name="Anderson O.D."/>
            <person name="Ouyang S."/>
            <person name="Liang Y."/>
            <person name="Zimin A.V."/>
            <person name="Pertea G."/>
            <person name="Qi P."/>
            <person name="Bennetzen J.L."/>
            <person name="Dai X."/>
            <person name="Dawson M.W."/>
            <person name="Muller H.G."/>
            <person name="Kugler K."/>
            <person name="Rivarola-Duarte L."/>
            <person name="Spannagl M."/>
            <person name="Mayer K.F.X."/>
            <person name="Lu F.H."/>
            <person name="Bevan M.W."/>
            <person name="Leroy P."/>
            <person name="Li P."/>
            <person name="You F.M."/>
            <person name="Sun Q."/>
            <person name="Liu Z."/>
            <person name="Lyons E."/>
            <person name="Wicker T."/>
            <person name="Salzberg S.L."/>
            <person name="Devos K.M."/>
            <person name="Dvorak J."/>
        </authorList>
    </citation>
    <scope>NUCLEOTIDE SEQUENCE [LARGE SCALE GENOMIC DNA]</scope>
    <source>
        <strain evidence="2">cv. AL8/78</strain>
    </source>
</reference>